<dbReference type="AlphaFoldDB" id="A0A2K9YDV3"/>
<proteinExistence type="predicted"/>
<protein>
    <submittedName>
        <fullName evidence="2">Uncharacterized protein</fullName>
    </submittedName>
</protein>
<name>A0A2K9YDV3_CLAUC</name>
<feature type="compositionally biased region" description="Basic residues" evidence="1">
    <location>
        <begin position="187"/>
        <end position="202"/>
    </location>
</feature>
<evidence type="ECO:0000256" key="1">
    <source>
        <dbReference type="SAM" id="MobiDB-lite"/>
    </source>
</evidence>
<evidence type="ECO:0000313" key="2">
    <source>
        <dbReference type="EMBL" id="AUW31022.1"/>
    </source>
</evidence>
<organism evidence="2">
    <name type="scientific">Cladonia uncialis subsp. uncialis</name>
    <dbReference type="NCBI Taxonomy" id="180999"/>
    <lineage>
        <taxon>Eukaryota</taxon>
        <taxon>Fungi</taxon>
        <taxon>Dikarya</taxon>
        <taxon>Ascomycota</taxon>
        <taxon>Pezizomycotina</taxon>
        <taxon>Lecanoromycetes</taxon>
        <taxon>OSLEUM clade</taxon>
        <taxon>Lecanoromycetidae</taxon>
        <taxon>Lecanorales</taxon>
        <taxon>Lecanorineae</taxon>
        <taxon>Cladoniaceae</taxon>
        <taxon>Cladonia</taxon>
    </lineage>
</organism>
<feature type="region of interest" description="Disordered" evidence="1">
    <location>
        <begin position="138"/>
        <end position="210"/>
    </location>
</feature>
<sequence length="297" mass="35455">MDNYAWLQDACPGPPPTQEQMLEASRQAKLRQDDMARMPRVPVMGDDHVPTMTLQELWDWKAKWLRKCRFTTASENLDLVECDRQIDELDSERETIMDWEEFDRNQKEMDACPSPTQRNHPAWTETYQLERQLRKYEARREERKLRREQRKRQRPLSPPRTPPHLRGPGLYEQQHANLIPNGESFRVKKGKRDNRQAPRRPITRSTATPNISLHDRKGYVKYWQTVAQYVVVSYEKYLRDYDREELDKYPFQAMDLSGEDAQHPQKAEYQREAYRRAKAQEKDPVILIPVSSWKGNK</sequence>
<dbReference type="EMBL" id="MG777489">
    <property type="protein sequence ID" value="AUW31022.1"/>
    <property type="molecule type" value="Genomic_DNA"/>
</dbReference>
<reference evidence="2" key="1">
    <citation type="submission" date="2017-12" db="EMBL/GenBank/DDBJ databases">
        <title>Genome Sequencing Reveals a Rich Biosynthetic Potential.</title>
        <authorList>
            <person name="Bertrand R.L."/>
            <person name="Abdel-Hameed M.E."/>
            <person name="Sorensen J.L."/>
        </authorList>
    </citation>
    <scope>NUCLEOTIDE SEQUENCE</scope>
</reference>
<accession>A0A2K9YDV3</accession>